<evidence type="ECO:0000256" key="1">
    <source>
        <dbReference type="SAM" id="MobiDB-lite"/>
    </source>
</evidence>
<feature type="compositionally biased region" description="Low complexity" evidence="1">
    <location>
        <begin position="380"/>
        <end position="393"/>
    </location>
</feature>
<dbReference type="AlphaFoldDB" id="A0A1E4TQI3"/>
<feature type="compositionally biased region" description="Acidic residues" evidence="1">
    <location>
        <begin position="394"/>
        <end position="406"/>
    </location>
</feature>
<accession>A0A1E4TQI3</accession>
<sequence>MSERVTLIPLIIRDKSTLDIIEGDDKLYIHVIDLDKSSDGENKLKNPDVIFKEIQYINSNIETPNRILGLDLDFKEEELKLNNDKSLNNNFKINLQIEATTGILNFCQKINNQLAINEIKSKSFNFNEKFPKDDEYFLKFLWFYLLKGSYDLLEDYSIKSILTCDYGKEEEEGDLEIVITNKNEFDITLATINLKQDKNLKIDLFQWFDLSIQNKNYEKNLEIIKKDVLKFLEILNNKKSKILELEQENFTTNENLKLLNKKRLEKDKYDLDKSVIDITDLSNEIENANPEITTGIDSLPQTLGAQTVGPEALGPQTAEVASPGTPPLPSPPRKKMKFKKENDDYAERTRPLSDFKNSSNADQIIVNQPLHTFPIKPAQKKNSQSSSKNNTDTADTDTEIDTEYSS</sequence>
<name>A0A1E4TQI3_PACTA</name>
<feature type="region of interest" description="Disordered" evidence="1">
    <location>
        <begin position="315"/>
        <end position="406"/>
    </location>
</feature>
<feature type="compositionally biased region" description="Basic and acidic residues" evidence="1">
    <location>
        <begin position="339"/>
        <end position="353"/>
    </location>
</feature>
<keyword evidence="3" id="KW-1185">Reference proteome</keyword>
<dbReference type="EMBL" id="KV454017">
    <property type="protein sequence ID" value="ODV94004.1"/>
    <property type="molecule type" value="Genomic_DNA"/>
</dbReference>
<gene>
    <name evidence="2" type="ORF">PACTADRAFT_51741</name>
</gene>
<evidence type="ECO:0000313" key="2">
    <source>
        <dbReference type="EMBL" id="ODV94004.1"/>
    </source>
</evidence>
<organism evidence="2 3">
    <name type="scientific">Pachysolen tannophilus NRRL Y-2460</name>
    <dbReference type="NCBI Taxonomy" id="669874"/>
    <lineage>
        <taxon>Eukaryota</taxon>
        <taxon>Fungi</taxon>
        <taxon>Dikarya</taxon>
        <taxon>Ascomycota</taxon>
        <taxon>Saccharomycotina</taxon>
        <taxon>Pichiomycetes</taxon>
        <taxon>Pachysolenaceae</taxon>
        <taxon>Pachysolen</taxon>
    </lineage>
</organism>
<protein>
    <submittedName>
        <fullName evidence="2">Uncharacterized protein</fullName>
    </submittedName>
</protein>
<feature type="compositionally biased region" description="Polar residues" evidence="1">
    <location>
        <begin position="355"/>
        <end position="370"/>
    </location>
</feature>
<reference evidence="3" key="1">
    <citation type="submission" date="2016-05" db="EMBL/GenBank/DDBJ databases">
        <title>Comparative genomics of biotechnologically important yeasts.</title>
        <authorList>
            <consortium name="DOE Joint Genome Institute"/>
            <person name="Riley R."/>
            <person name="Haridas S."/>
            <person name="Wolfe K.H."/>
            <person name="Lopes M.R."/>
            <person name="Hittinger C.T."/>
            <person name="Goker M."/>
            <person name="Salamov A."/>
            <person name="Wisecaver J."/>
            <person name="Long T.M."/>
            <person name="Aerts A.L."/>
            <person name="Barry K."/>
            <person name="Choi C."/>
            <person name="Clum A."/>
            <person name="Coughlan A.Y."/>
            <person name="Deshpande S."/>
            <person name="Douglass A.P."/>
            <person name="Hanson S.J."/>
            <person name="Klenk H.-P."/>
            <person name="Labutti K."/>
            <person name="Lapidus A."/>
            <person name="Lindquist E."/>
            <person name="Lipzen A."/>
            <person name="Meier-Kolthoff J.P."/>
            <person name="Ohm R.A."/>
            <person name="Otillar R.P."/>
            <person name="Pangilinan J."/>
            <person name="Peng Y."/>
            <person name="Rokas A."/>
            <person name="Rosa C.A."/>
            <person name="Scheuner C."/>
            <person name="Sibirny A.A."/>
            <person name="Slot J.C."/>
            <person name="Stielow J.B."/>
            <person name="Sun H."/>
            <person name="Kurtzman C.P."/>
            <person name="Blackwell M."/>
            <person name="Grigoriev I.V."/>
            <person name="Jeffries T.W."/>
        </authorList>
    </citation>
    <scope>NUCLEOTIDE SEQUENCE [LARGE SCALE GENOMIC DNA]</scope>
    <source>
        <strain evidence="3">NRRL Y-2460</strain>
    </source>
</reference>
<proteinExistence type="predicted"/>
<evidence type="ECO:0000313" key="3">
    <source>
        <dbReference type="Proteomes" id="UP000094236"/>
    </source>
</evidence>
<dbReference type="Proteomes" id="UP000094236">
    <property type="component" value="Unassembled WGS sequence"/>
</dbReference>